<gene>
    <name evidence="1" type="ORF">A2U01_0018878</name>
</gene>
<evidence type="ECO:0000313" key="2">
    <source>
        <dbReference type="Proteomes" id="UP000265520"/>
    </source>
</evidence>
<comment type="caution">
    <text evidence="1">The sequence shown here is derived from an EMBL/GenBank/DDBJ whole genome shotgun (WGS) entry which is preliminary data.</text>
</comment>
<reference evidence="1 2" key="1">
    <citation type="journal article" date="2018" name="Front. Plant Sci.">
        <title>Red Clover (Trifolium pratense) and Zigzag Clover (T. medium) - A Picture of Genomic Similarities and Differences.</title>
        <authorList>
            <person name="Dluhosova J."/>
            <person name="Istvanek J."/>
            <person name="Nedelnik J."/>
            <person name="Repkova J."/>
        </authorList>
    </citation>
    <scope>NUCLEOTIDE SEQUENCE [LARGE SCALE GENOMIC DNA]</scope>
    <source>
        <strain evidence="2">cv. 10/8</strain>
        <tissue evidence="1">Leaf</tissue>
    </source>
</reference>
<dbReference type="Proteomes" id="UP000265520">
    <property type="component" value="Unassembled WGS sequence"/>
</dbReference>
<accession>A0A392NEA3</accession>
<dbReference type="EMBL" id="LXQA010036148">
    <property type="protein sequence ID" value="MCH97881.1"/>
    <property type="molecule type" value="Genomic_DNA"/>
</dbReference>
<name>A0A392NEA3_9FABA</name>
<sequence length="137" mass="15539">CNQVAKTASSVSCHWLAKHSAKSFHTERGFVFNMKDTTLSIPDDFVRIITGLGWMKLVKHPSSYNSQMVKEFYSNLTNPSQKKREMVVCGKGVLYFEANINKYFHIKGENDSYQATLASITDDELTTIMQNMTKEGT</sequence>
<dbReference type="AlphaFoldDB" id="A0A392NEA3"/>
<proteinExistence type="predicted"/>
<organism evidence="1 2">
    <name type="scientific">Trifolium medium</name>
    <dbReference type="NCBI Taxonomy" id="97028"/>
    <lineage>
        <taxon>Eukaryota</taxon>
        <taxon>Viridiplantae</taxon>
        <taxon>Streptophyta</taxon>
        <taxon>Embryophyta</taxon>
        <taxon>Tracheophyta</taxon>
        <taxon>Spermatophyta</taxon>
        <taxon>Magnoliopsida</taxon>
        <taxon>eudicotyledons</taxon>
        <taxon>Gunneridae</taxon>
        <taxon>Pentapetalae</taxon>
        <taxon>rosids</taxon>
        <taxon>fabids</taxon>
        <taxon>Fabales</taxon>
        <taxon>Fabaceae</taxon>
        <taxon>Papilionoideae</taxon>
        <taxon>50 kb inversion clade</taxon>
        <taxon>NPAAA clade</taxon>
        <taxon>Hologalegina</taxon>
        <taxon>IRL clade</taxon>
        <taxon>Trifolieae</taxon>
        <taxon>Trifolium</taxon>
    </lineage>
</organism>
<keyword evidence="2" id="KW-1185">Reference proteome</keyword>
<protein>
    <submittedName>
        <fullName evidence="1">Uncharacterized protein</fullName>
    </submittedName>
</protein>
<evidence type="ECO:0000313" key="1">
    <source>
        <dbReference type="EMBL" id="MCH97881.1"/>
    </source>
</evidence>
<feature type="non-terminal residue" evidence="1">
    <location>
        <position position="137"/>
    </location>
</feature>
<feature type="non-terminal residue" evidence="1">
    <location>
        <position position="1"/>
    </location>
</feature>